<evidence type="ECO:0000256" key="4">
    <source>
        <dbReference type="ARBA" id="ARBA00022833"/>
    </source>
</evidence>
<dbReference type="InterPro" id="IPR036236">
    <property type="entry name" value="Znf_C2H2_sf"/>
</dbReference>
<protein>
    <submittedName>
        <fullName evidence="11">Zinc finger BED domain-containing protein 1</fullName>
    </submittedName>
</protein>
<reference evidence="11" key="1">
    <citation type="journal article" date="2020" name="bioRxiv">
        <title>Chromosome-level reference genome of the European wasp spider Argiope bruennichi: a resource for studies on range expansion and evolutionary adaptation.</title>
        <authorList>
            <person name="Sheffer M.M."/>
            <person name="Hoppe A."/>
            <person name="Krehenwinkel H."/>
            <person name="Uhl G."/>
            <person name="Kuss A.W."/>
            <person name="Jensen L."/>
            <person name="Jensen C."/>
            <person name="Gillespie R.G."/>
            <person name="Hoff K.J."/>
            <person name="Prost S."/>
        </authorList>
    </citation>
    <scope>NUCLEOTIDE SEQUENCE</scope>
</reference>
<evidence type="ECO:0000256" key="5">
    <source>
        <dbReference type="ARBA" id="ARBA00023015"/>
    </source>
</evidence>
<evidence type="ECO:0000256" key="7">
    <source>
        <dbReference type="ARBA" id="ARBA00023163"/>
    </source>
</evidence>
<dbReference type="PROSITE" id="PS50808">
    <property type="entry name" value="ZF_BED"/>
    <property type="match status" value="1"/>
</dbReference>
<reference evidence="11" key="2">
    <citation type="submission" date="2020-06" db="EMBL/GenBank/DDBJ databases">
        <authorList>
            <person name="Sheffer M."/>
        </authorList>
    </citation>
    <scope>NUCLEOTIDE SEQUENCE</scope>
</reference>
<evidence type="ECO:0000256" key="8">
    <source>
        <dbReference type="ARBA" id="ARBA00023242"/>
    </source>
</evidence>
<evidence type="ECO:0000313" key="12">
    <source>
        <dbReference type="Proteomes" id="UP000807504"/>
    </source>
</evidence>
<dbReference type="GO" id="GO:0005634">
    <property type="term" value="C:nucleus"/>
    <property type="evidence" value="ECO:0007669"/>
    <property type="project" value="UniProtKB-SubCell"/>
</dbReference>
<dbReference type="InterPro" id="IPR008906">
    <property type="entry name" value="HATC_C_dom"/>
</dbReference>
<evidence type="ECO:0000256" key="1">
    <source>
        <dbReference type="ARBA" id="ARBA00004123"/>
    </source>
</evidence>
<keyword evidence="8" id="KW-0539">Nucleus</keyword>
<evidence type="ECO:0000256" key="6">
    <source>
        <dbReference type="ARBA" id="ARBA00023125"/>
    </source>
</evidence>
<dbReference type="PANTHER" id="PTHR46481">
    <property type="entry name" value="ZINC FINGER BED DOMAIN-CONTAINING PROTEIN 4"/>
    <property type="match status" value="1"/>
</dbReference>
<dbReference type="SUPFAM" id="SSF57667">
    <property type="entry name" value="beta-beta-alpha zinc fingers"/>
    <property type="match status" value="1"/>
</dbReference>
<keyword evidence="3 9" id="KW-0863">Zinc-finger</keyword>
<dbReference type="InterPro" id="IPR012337">
    <property type="entry name" value="RNaseH-like_sf"/>
</dbReference>
<dbReference type="GO" id="GO:0003677">
    <property type="term" value="F:DNA binding"/>
    <property type="evidence" value="ECO:0007669"/>
    <property type="project" value="UniProtKB-KW"/>
</dbReference>
<keyword evidence="6" id="KW-0238">DNA-binding</keyword>
<proteinExistence type="predicted"/>
<accession>A0A8T0E8A2</accession>
<evidence type="ECO:0000259" key="10">
    <source>
        <dbReference type="PROSITE" id="PS50808"/>
    </source>
</evidence>
<evidence type="ECO:0000256" key="2">
    <source>
        <dbReference type="ARBA" id="ARBA00022723"/>
    </source>
</evidence>
<dbReference type="Pfam" id="PF05699">
    <property type="entry name" value="Dimer_Tnp_hAT"/>
    <property type="match status" value="1"/>
</dbReference>
<keyword evidence="2" id="KW-0479">Metal-binding</keyword>
<dbReference type="Pfam" id="PF02892">
    <property type="entry name" value="zf-BED"/>
    <property type="match status" value="1"/>
</dbReference>
<gene>
    <name evidence="11" type="ORF">HNY73_020553</name>
</gene>
<dbReference type="SUPFAM" id="SSF140996">
    <property type="entry name" value="Hermes dimerisation domain"/>
    <property type="match status" value="1"/>
</dbReference>
<dbReference type="InterPro" id="IPR003656">
    <property type="entry name" value="Znf_BED"/>
</dbReference>
<keyword evidence="5" id="KW-0805">Transcription regulation</keyword>
<keyword evidence="7" id="KW-0804">Transcription</keyword>
<comment type="subcellular location">
    <subcellularLocation>
        <location evidence="1">Nucleus</location>
    </subcellularLocation>
</comment>
<sequence>MATESEVVWKCGSCDECFYDLQILASHKCIGNSGAVLSDSCIKQLEVQSYDCTDLSNSNDQVQDMGGLNIIDGPDITELPYSSASYHKPTIISVKKNSEFKKHQKGKRSIVWTYFTALDEKKAMCCICQKVISYCGTPTNLVYHLSRYHPIEGDVVKSKQANNIKYQYFPINFPNHIIEMLLVDMLPVNLLEGTGFKKLINSLEPSYKLPTVKDFFIDHIPKKYYVEYKKVQSLLKDAEKVHTSIELWTGYSEQKFLTVSSHFVTSDFHYKHYALSTVPVNDNNPEHLMTSIVTCISQWDLSMDVMCIVTDGSDIMSRTSQLTGWTMITCFAHILDDIIKTSLSSIELLPLITKCRNVVKFLRGNETAKQQLLEAQMHDKNLKMQHAQNQSLDINAAVDVKYPLKVKKDHPNEWISTFYMLQRIATLKNVLMKLLSNFSSSVEILTKNDWTAIDETISLLKAFEVVTLELCNEPYQFASKVIPVTLGLNSLINNCSTLTVSSIEKVQEDILASLRKRLGQVEHNLMLAMATVLDPRFKNIAFQAEVAVEAAIQQLTAEASKQVTDDSMMDHSLEKDSRDITSCTDSLWEGFERKATPKKAPSRTDEVISSEIKNYLEEPLLDRKKNPFMWWRTQGQAQFPILAKLARKLLCIPATSIPPERVFLKKGRVFSEKRRLIKPKYIDQFMFLNMNID</sequence>
<comment type="caution">
    <text evidence="11">The sequence shown here is derived from an EMBL/GenBank/DDBJ whole genome shotgun (WGS) entry which is preliminary data.</text>
</comment>
<dbReference type="InterPro" id="IPR052035">
    <property type="entry name" value="ZnF_BED_domain_contain"/>
</dbReference>
<organism evidence="11 12">
    <name type="scientific">Argiope bruennichi</name>
    <name type="common">Wasp spider</name>
    <name type="synonym">Aranea bruennichi</name>
    <dbReference type="NCBI Taxonomy" id="94029"/>
    <lineage>
        <taxon>Eukaryota</taxon>
        <taxon>Metazoa</taxon>
        <taxon>Ecdysozoa</taxon>
        <taxon>Arthropoda</taxon>
        <taxon>Chelicerata</taxon>
        <taxon>Arachnida</taxon>
        <taxon>Araneae</taxon>
        <taxon>Araneomorphae</taxon>
        <taxon>Entelegynae</taxon>
        <taxon>Araneoidea</taxon>
        <taxon>Araneidae</taxon>
        <taxon>Argiope</taxon>
    </lineage>
</organism>
<dbReference type="SMART" id="SM00614">
    <property type="entry name" value="ZnF_BED"/>
    <property type="match status" value="1"/>
</dbReference>
<keyword evidence="4" id="KW-0862">Zinc</keyword>
<dbReference type="EMBL" id="JABXBU010002230">
    <property type="protein sequence ID" value="KAF8767627.1"/>
    <property type="molecule type" value="Genomic_DNA"/>
</dbReference>
<dbReference type="SUPFAM" id="SSF53098">
    <property type="entry name" value="Ribonuclease H-like"/>
    <property type="match status" value="1"/>
</dbReference>
<keyword evidence="12" id="KW-1185">Reference proteome</keyword>
<dbReference type="GO" id="GO:0008270">
    <property type="term" value="F:zinc ion binding"/>
    <property type="evidence" value="ECO:0007669"/>
    <property type="project" value="UniProtKB-KW"/>
</dbReference>
<dbReference type="AlphaFoldDB" id="A0A8T0E8A2"/>
<dbReference type="Proteomes" id="UP000807504">
    <property type="component" value="Unassembled WGS sequence"/>
</dbReference>
<dbReference type="PANTHER" id="PTHR46481:SF10">
    <property type="entry name" value="ZINC FINGER BED DOMAIN-CONTAINING PROTEIN 39"/>
    <property type="match status" value="1"/>
</dbReference>
<evidence type="ECO:0000256" key="9">
    <source>
        <dbReference type="PROSITE-ProRule" id="PRU00027"/>
    </source>
</evidence>
<name>A0A8T0E8A2_ARGBR</name>
<dbReference type="GO" id="GO:0009791">
    <property type="term" value="P:post-embryonic development"/>
    <property type="evidence" value="ECO:0007669"/>
    <property type="project" value="UniProtKB-ARBA"/>
</dbReference>
<evidence type="ECO:0000256" key="3">
    <source>
        <dbReference type="ARBA" id="ARBA00022771"/>
    </source>
</evidence>
<feature type="domain" description="BED-type" evidence="10">
    <location>
        <begin position="106"/>
        <end position="156"/>
    </location>
</feature>
<dbReference type="GO" id="GO:0046983">
    <property type="term" value="F:protein dimerization activity"/>
    <property type="evidence" value="ECO:0007669"/>
    <property type="project" value="InterPro"/>
</dbReference>
<evidence type="ECO:0000313" key="11">
    <source>
        <dbReference type="EMBL" id="KAF8767627.1"/>
    </source>
</evidence>